<evidence type="ECO:0000256" key="5">
    <source>
        <dbReference type="ARBA" id="ARBA00023237"/>
    </source>
</evidence>
<feature type="domain" description="RagB/SusD" evidence="7">
    <location>
        <begin position="261"/>
        <end position="510"/>
    </location>
</feature>
<evidence type="ECO:0000256" key="1">
    <source>
        <dbReference type="ARBA" id="ARBA00004442"/>
    </source>
</evidence>
<dbReference type="AlphaFoldDB" id="A0A495J9N6"/>
<keyword evidence="3 6" id="KW-0732">Signal</keyword>
<name>A0A495J9N6_9SPHI</name>
<dbReference type="RefSeq" id="WP_162847173.1">
    <property type="nucleotide sequence ID" value="NZ_RBKU01000001.1"/>
</dbReference>
<evidence type="ECO:0000256" key="2">
    <source>
        <dbReference type="ARBA" id="ARBA00006275"/>
    </source>
</evidence>
<comment type="caution">
    <text evidence="9">The sequence shown here is derived from an EMBL/GenBank/DDBJ whole genome shotgun (WGS) entry which is preliminary data.</text>
</comment>
<organism evidence="9 10">
    <name type="scientific">Mucilaginibacter gracilis</name>
    <dbReference type="NCBI Taxonomy" id="423350"/>
    <lineage>
        <taxon>Bacteria</taxon>
        <taxon>Pseudomonadati</taxon>
        <taxon>Bacteroidota</taxon>
        <taxon>Sphingobacteriia</taxon>
        <taxon>Sphingobacteriales</taxon>
        <taxon>Sphingobacteriaceae</taxon>
        <taxon>Mucilaginibacter</taxon>
    </lineage>
</organism>
<dbReference type="SUPFAM" id="SSF48452">
    <property type="entry name" value="TPR-like"/>
    <property type="match status" value="1"/>
</dbReference>
<evidence type="ECO:0000313" key="10">
    <source>
        <dbReference type="Proteomes" id="UP000268007"/>
    </source>
</evidence>
<dbReference type="Gene3D" id="1.25.40.390">
    <property type="match status" value="1"/>
</dbReference>
<dbReference type="PROSITE" id="PS51257">
    <property type="entry name" value="PROKAR_LIPOPROTEIN"/>
    <property type="match status" value="1"/>
</dbReference>
<evidence type="ECO:0000256" key="6">
    <source>
        <dbReference type="SAM" id="SignalP"/>
    </source>
</evidence>
<keyword evidence="4" id="KW-0472">Membrane</keyword>
<reference evidence="9 10" key="1">
    <citation type="submission" date="2018-10" db="EMBL/GenBank/DDBJ databases">
        <title>Genomic Encyclopedia of Archaeal and Bacterial Type Strains, Phase II (KMG-II): from individual species to whole genera.</title>
        <authorList>
            <person name="Goeker M."/>
        </authorList>
    </citation>
    <scope>NUCLEOTIDE SEQUENCE [LARGE SCALE GENOMIC DNA]</scope>
    <source>
        <strain evidence="9 10">DSM 18602</strain>
    </source>
</reference>
<dbReference type="InterPro" id="IPR011990">
    <property type="entry name" value="TPR-like_helical_dom_sf"/>
</dbReference>
<accession>A0A495J9N6</accession>
<feature type="chain" id="PRO_5019787485" evidence="6">
    <location>
        <begin position="22"/>
        <end position="510"/>
    </location>
</feature>
<dbReference type="GO" id="GO:0009279">
    <property type="term" value="C:cell outer membrane"/>
    <property type="evidence" value="ECO:0007669"/>
    <property type="project" value="UniProtKB-SubCell"/>
</dbReference>
<dbReference type="EMBL" id="RBKU01000001">
    <property type="protein sequence ID" value="RKR85114.1"/>
    <property type="molecule type" value="Genomic_DNA"/>
</dbReference>
<keyword evidence="5" id="KW-0998">Cell outer membrane</keyword>
<evidence type="ECO:0000313" key="9">
    <source>
        <dbReference type="EMBL" id="RKR85114.1"/>
    </source>
</evidence>
<evidence type="ECO:0000259" key="7">
    <source>
        <dbReference type="Pfam" id="PF07980"/>
    </source>
</evidence>
<protein>
    <submittedName>
        <fullName evidence="9">Putative outer membrane starch-binding protein</fullName>
    </submittedName>
</protein>
<evidence type="ECO:0000256" key="4">
    <source>
        <dbReference type="ARBA" id="ARBA00023136"/>
    </source>
</evidence>
<dbReference type="InterPro" id="IPR033985">
    <property type="entry name" value="SusD-like_N"/>
</dbReference>
<gene>
    <name evidence="9" type="ORF">BDD43_5372</name>
</gene>
<keyword evidence="10" id="KW-1185">Reference proteome</keyword>
<feature type="signal peptide" evidence="6">
    <location>
        <begin position="1"/>
        <end position="21"/>
    </location>
</feature>
<evidence type="ECO:0000259" key="8">
    <source>
        <dbReference type="Pfam" id="PF14322"/>
    </source>
</evidence>
<dbReference type="Proteomes" id="UP000268007">
    <property type="component" value="Unassembled WGS sequence"/>
</dbReference>
<sequence>MKKIYKHPVMSFLLASMVVLSSCSKEFLDKQPQDQISTAIFYKTASDAQQGLTGVYASLKKGFNGAGKVYQDCLADNAYANFNNYDANNIQLGNYSTTSSAINTVWNANYAGIAQCNLYIANVTPIAMDAATKNQYFAEVRFLRAFFYSNLVNRFGDVILYDKAATLDQATAPVAKTPKAQVLTFINNDLDFAIANLPDAAFNGHVVKGSALALKAKVALFNQDWTNAVSLTNQVINGGKFSLYADYTGLFFRKNQDNNPEIIFSTNYKAPNDQQETSGLDIEIGWWMAIDPFQEMVDSYETADGKLITDPTSGYTRAKQYVNRDPRLKASLRGVDQTWFNPDGTLVTHDGNTSKTGYQMVKYIDSTLFPMGYSHTNDRDENIIHIRYADVLLMYAEAKNELSGPDASIYTALNQIRTRVHMPNVDQSLYGSQSTLRDFIRHERRIELAFEGNRYDDLIRWRTAEQVMTKVKLPGNSPPPINFDPSKNYLFPLPQNDLTIDPLLKQNPGY</sequence>
<dbReference type="CDD" id="cd08977">
    <property type="entry name" value="SusD"/>
    <property type="match status" value="1"/>
</dbReference>
<dbReference type="Pfam" id="PF07980">
    <property type="entry name" value="SusD_RagB"/>
    <property type="match status" value="1"/>
</dbReference>
<dbReference type="InterPro" id="IPR012944">
    <property type="entry name" value="SusD_RagB_dom"/>
</dbReference>
<comment type="subcellular location">
    <subcellularLocation>
        <location evidence="1">Cell outer membrane</location>
    </subcellularLocation>
</comment>
<dbReference type="Pfam" id="PF14322">
    <property type="entry name" value="SusD-like_3"/>
    <property type="match status" value="1"/>
</dbReference>
<comment type="similarity">
    <text evidence="2">Belongs to the SusD family.</text>
</comment>
<feature type="domain" description="SusD-like N-terminal" evidence="8">
    <location>
        <begin position="26"/>
        <end position="220"/>
    </location>
</feature>
<proteinExistence type="inferred from homology"/>
<evidence type="ECO:0000256" key="3">
    <source>
        <dbReference type="ARBA" id="ARBA00022729"/>
    </source>
</evidence>